<sequence length="103" mass="11615">SGGEWIGSIELENVAMEHNAVAECAVIGVYHPKWDERPLLVVVKEDGAEITTDELIDFYTGKIAKWWTPDDVVFVDELPHTPTGKVLKTKLREIYSDYTLPTL</sequence>
<dbReference type="InterPro" id="IPR045851">
    <property type="entry name" value="AMP-bd_C_sf"/>
</dbReference>
<dbReference type="FunFam" id="3.30.300.30:FF:000008">
    <property type="entry name" value="2,3-dihydroxybenzoate-AMP ligase"/>
    <property type="match status" value="1"/>
</dbReference>
<dbReference type="InterPro" id="IPR025110">
    <property type="entry name" value="AMP-bd_C"/>
</dbReference>
<keyword evidence="4" id="KW-0443">Lipid metabolism</keyword>
<protein>
    <recommendedName>
        <fullName evidence="5">AMP-binding enzyme C-terminal domain-containing protein</fullName>
    </recommendedName>
</protein>
<evidence type="ECO:0000313" key="6">
    <source>
        <dbReference type="EMBL" id="SVD93567.1"/>
    </source>
</evidence>
<dbReference type="PANTHER" id="PTHR43859">
    <property type="entry name" value="ACYL-ACTIVATING ENZYME"/>
    <property type="match status" value="1"/>
</dbReference>
<gene>
    <name evidence="6" type="ORF">METZ01_LOCUS446421</name>
</gene>
<dbReference type="AlphaFoldDB" id="A0A382ZDI5"/>
<dbReference type="EMBL" id="UINC01183032">
    <property type="protein sequence ID" value="SVD93567.1"/>
    <property type="molecule type" value="Genomic_DNA"/>
</dbReference>
<evidence type="ECO:0000259" key="5">
    <source>
        <dbReference type="Pfam" id="PF13193"/>
    </source>
</evidence>
<feature type="domain" description="AMP-binding enzyme C-terminal" evidence="5">
    <location>
        <begin position="10"/>
        <end position="85"/>
    </location>
</feature>
<name>A0A382ZDI5_9ZZZZ</name>
<keyword evidence="3" id="KW-0276">Fatty acid metabolism</keyword>
<proteinExistence type="inferred from homology"/>
<keyword evidence="2" id="KW-0436">Ligase</keyword>
<evidence type="ECO:0000256" key="4">
    <source>
        <dbReference type="ARBA" id="ARBA00023098"/>
    </source>
</evidence>
<organism evidence="6">
    <name type="scientific">marine metagenome</name>
    <dbReference type="NCBI Taxonomy" id="408172"/>
    <lineage>
        <taxon>unclassified sequences</taxon>
        <taxon>metagenomes</taxon>
        <taxon>ecological metagenomes</taxon>
    </lineage>
</organism>
<evidence type="ECO:0000256" key="2">
    <source>
        <dbReference type="ARBA" id="ARBA00022598"/>
    </source>
</evidence>
<dbReference type="GO" id="GO:0016874">
    <property type="term" value="F:ligase activity"/>
    <property type="evidence" value="ECO:0007669"/>
    <property type="project" value="UniProtKB-KW"/>
</dbReference>
<dbReference type="PANTHER" id="PTHR43859:SF4">
    <property type="entry name" value="BUTANOATE--COA LIGASE AAE1-RELATED"/>
    <property type="match status" value="1"/>
</dbReference>
<dbReference type="Pfam" id="PF13193">
    <property type="entry name" value="AMP-binding_C"/>
    <property type="match status" value="1"/>
</dbReference>
<dbReference type="SUPFAM" id="SSF56801">
    <property type="entry name" value="Acetyl-CoA synthetase-like"/>
    <property type="match status" value="1"/>
</dbReference>
<dbReference type="GO" id="GO:0006631">
    <property type="term" value="P:fatty acid metabolic process"/>
    <property type="evidence" value="ECO:0007669"/>
    <property type="project" value="UniProtKB-KW"/>
</dbReference>
<evidence type="ECO:0000256" key="3">
    <source>
        <dbReference type="ARBA" id="ARBA00022832"/>
    </source>
</evidence>
<evidence type="ECO:0000256" key="1">
    <source>
        <dbReference type="ARBA" id="ARBA00006432"/>
    </source>
</evidence>
<feature type="non-terminal residue" evidence="6">
    <location>
        <position position="1"/>
    </location>
</feature>
<dbReference type="Gene3D" id="3.30.300.30">
    <property type="match status" value="1"/>
</dbReference>
<accession>A0A382ZDI5</accession>
<reference evidence="6" key="1">
    <citation type="submission" date="2018-05" db="EMBL/GenBank/DDBJ databases">
        <authorList>
            <person name="Lanie J.A."/>
            <person name="Ng W.-L."/>
            <person name="Kazmierczak K.M."/>
            <person name="Andrzejewski T.M."/>
            <person name="Davidsen T.M."/>
            <person name="Wayne K.J."/>
            <person name="Tettelin H."/>
            <person name="Glass J.I."/>
            <person name="Rusch D."/>
            <person name="Podicherti R."/>
            <person name="Tsui H.-C.T."/>
            <person name="Winkler M.E."/>
        </authorList>
    </citation>
    <scope>NUCLEOTIDE SEQUENCE</scope>
</reference>
<comment type="similarity">
    <text evidence="1">Belongs to the ATP-dependent AMP-binding enzyme family.</text>
</comment>